<evidence type="ECO:0000313" key="5">
    <source>
        <dbReference type="Proteomes" id="UP000035682"/>
    </source>
</evidence>
<keyword evidence="2" id="KW-0812">Transmembrane</keyword>
<keyword evidence="5" id="KW-1185">Reference proteome</keyword>
<dbReference type="AlphaFoldDB" id="A0A090L2K7"/>
<reference evidence="4 5" key="1">
    <citation type="submission" date="2014-09" db="EMBL/GenBank/DDBJ databases">
        <authorList>
            <person name="Martin A.A."/>
        </authorList>
    </citation>
    <scope>NUCLEOTIDE SEQUENCE</scope>
    <source>
        <strain evidence="5">ED321</strain>
        <strain evidence="4">ED321 Heterogonic</strain>
    </source>
</reference>
<evidence type="ECO:0000313" key="7">
    <source>
        <dbReference type="WormBase" id="SRAE_1000219800"/>
    </source>
</evidence>
<evidence type="ECO:0000256" key="2">
    <source>
        <dbReference type="SAM" id="Phobius"/>
    </source>
</evidence>
<evidence type="ECO:0000256" key="1">
    <source>
        <dbReference type="PROSITE-ProRule" id="PRU01005"/>
    </source>
</evidence>
<dbReference type="WormBase" id="SRAE_1000219800">
    <property type="protein sequence ID" value="SRP03513"/>
    <property type="gene ID" value="WBGene00258812"/>
</dbReference>
<dbReference type="SMART" id="SM00254">
    <property type="entry name" value="ShKT"/>
    <property type="match status" value="1"/>
</dbReference>
<proteinExistence type="predicted"/>
<evidence type="ECO:0000313" key="4">
    <source>
        <dbReference type="EMBL" id="CEF63942.1"/>
    </source>
</evidence>
<dbReference type="InterPro" id="IPR003582">
    <property type="entry name" value="ShKT_dom"/>
</dbReference>
<sequence length="132" mass="15361">MLAILFLTIYFDLFIFIFGKGNIRCNYNKKDTISNEGKVCVPHPINIDLSCCTTQFNDPIKDLEEHLLKLPTTKKPIIPYISTTKSTIINDKFTKSGCFDRIKKCYLYSNLCFNNFYTEIMEKNCRKTCNLC</sequence>
<protein>
    <submittedName>
        <fullName evidence="4 6">ShKT domain-containing protein</fullName>
    </submittedName>
</protein>
<name>A0A090L2K7_STRRB</name>
<feature type="domain" description="ShKT" evidence="3">
    <location>
        <begin position="98"/>
        <end position="132"/>
    </location>
</feature>
<dbReference type="Proteomes" id="UP000035682">
    <property type="component" value="Unplaced"/>
</dbReference>
<organism evidence="4">
    <name type="scientific">Strongyloides ratti</name>
    <name type="common">Parasitic roundworm</name>
    <dbReference type="NCBI Taxonomy" id="34506"/>
    <lineage>
        <taxon>Eukaryota</taxon>
        <taxon>Metazoa</taxon>
        <taxon>Ecdysozoa</taxon>
        <taxon>Nematoda</taxon>
        <taxon>Chromadorea</taxon>
        <taxon>Rhabditida</taxon>
        <taxon>Tylenchina</taxon>
        <taxon>Panagrolaimomorpha</taxon>
        <taxon>Strongyloidoidea</taxon>
        <taxon>Strongyloididae</taxon>
        <taxon>Strongyloides</taxon>
    </lineage>
</organism>
<gene>
    <name evidence="4 6 7" type="ORF">SRAE_1000219800</name>
</gene>
<keyword evidence="2" id="KW-1133">Transmembrane helix</keyword>
<dbReference type="PROSITE" id="PS51670">
    <property type="entry name" value="SHKT"/>
    <property type="match status" value="1"/>
</dbReference>
<dbReference type="EMBL" id="LN609528">
    <property type="protein sequence ID" value="CEF63942.1"/>
    <property type="molecule type" value="Genomic_DNA"/>
</dbReference>
<evidence type="ECO:0000259" key="3">
    <source>
        <dbReference type="PROSITE" id="PS51670"/>
    </source>
</evidence>
<dbReference type="RefSeq" id="XP_024503143.1">
    <property type="nucleotide sequence ID" value="XM_024649246.1"/>
</dbReference>
<keyword evidence="2" id="KW-0472">Membrane</keyword>
<dbReference type="CTD" id="36376307"/>
<dbReference type="Gene3D" id="1.10.10.1870">
    <property type="entry name" value="ShTK domain-like"/>
    <property type="match status" value="1"/>
</dbReference>
<dbReference type="GeneID" id="36376307"/>
<keyword evidence="1" id="KW-1015">Disulfide bond</keyword>
<reference evidence="6" key="2">
    <citation type="submission" date="2020-12" db="UniProtKB">
        <authorList>
            <consortium name="WormBaseParasite"/>
        </authorList>
    </citation>
    <scope>IDENTIFICATION</scope>
</reference>
<comment type="caution">
    <text evidence="1">Lacks conserved residue(s) required for the propagation of feature annotation.</text>
</comment>
<evidence type="ECO:0000313" key="6">
    <source>
        <dbReference type="WBParaSite" id="SRAE_1000219800.1"/>
    </source>
</evidence>
<feature type="transmembrane region" description="Helical" evidence="2">
    <location>
        <begin position="6"/>
        <end position="23"/>
    </location>
</feature>
<dbReference type="Pfam" id="PF01549">
    <property type="entry name" value="ShK"/>
    <property type="match status" value="1"/>
</dbReference>
<dbReference type="WBParaSite" id="SRAE_1000219800.1">
    <property type="protein sequence ID" value="SRAE_1000219800.1"/>
    <property type="gene ID" value="WBGene00258812"/>
</dbReference>
<accession>A0A090L2K7</accession>
<feature type="disulfide bond" evidence="1">
    <location>
        <begin position="98"/>
        <end position="132"/>
    </location>
</feature>